<dbReference type="GO" id="GO:0003924">
    <property type="term" value="F:GTPase activity"/>
    <property type="evidence" value="ECO:0007669"/>
    <property type="project" value="InterPro"/>
</dbReference>
<reference evidence="8 9" key="1">
    <citation type="submission" date="2019-07" db="EMBL/GenBank/DDBJ databases">
        <authorList>
            <person name="Zhao L.H."/>
        </authorList>
    </citation>
    <scope>NUCLEOTIDE SEQUENCE [LARGE SCALE GENOMIC DNA]</scope>
    <source>
        <strain evidence="8 9">Co35</strain>
    </source>
</reference>
<evidence type="ECO:0000259" key="7">
    <source>
        <dbReference type="SMART" id="SM00382"/>
    </source>
</evidence>
<keyword evidence="4" id="KW-0342">GTP-binding</keyword>
<dbReference type="InterPro" id="IPR052040">
    <property type="entry name" value="GTPase/Isobutyryl-CoA_mutase"/>
</dbReference>
<accession>A0A554SGT8</accession>
<keyword evidence="2" id="KW-0547">Nucleotide-binding</keyword>
<dbReference type="EMBL" id="VLNT01000002">
    <property type="protein sequence ID" value="TSD65565.1"/>
    <property type="molecule type" value="Genomic_DNA"/>
</dbReference>
<dbReference type="PANTHER" id="PTHR43087:SF1">
    <property type="entry name" value="LAO_AO TRANSPORT SYSTEM ATPASE"/>
    <property type="match status" value="1"/>
</dbReference>
<dbReference type="Proteomes" id="UP000316988">
    <property type="component" value="Unassembled WGS sequence"/>
</dbReference>
<dbReference type="CDD" id="cd03114">
    <property type="entry name" value="MMAA-like"/>
    <property type="match status" value="1"/>
</dbReference>
<dbReference type="Pfam" id="PF03308">
    <property type="entry name" value="MeaB"/>
    <property type="match status" value="1"/>
</dbReference>
<organism evidence="8 9">
    <name type="scientific">Aeromicrobium piscarium</name>
    <dbReference type="NCBI Taxonomy" id="2590901"/>
    <lineage>
        <taxon>Bacteria</taxon>
        <taxon>Bacillati</taxon>
        <taxon>Actinomycetota</taxon>
        <taxon>Actinomycetes</taxon>
        <taxon>Propionibacteriales</taxon>
        <taxon>Nocardioidaceae</taxon>
        <taxon>Aeromicrobium</taxon>
    </lineage>
</organism>
<dbReference type="PANTHER" id="PTHR43087">
    <property type="entry name" value="LYSINE/ARGININE/ORNITHINE TRANSPORT SYSTEM KINASE"/>
    <property type="match status" value="1"/>
</dbReference>
<keyword evidence="9" id="KW-1185">Reference proteome</keyword>
<dbReference type="RefSeq" id="WP_143911686.1">
    <property type="nucleotide sequence ID" value="NZ_VLNT01000002.1"/>
</dbReference>
<dbReference type="InterPro" id="IPR005129">
    <property type="entry name" value="GTPase_ArgK"/>
</dbReference>
<feature type="region of interest" description="Disordered" evidence="6">
    <location>
        <begin position="313"/>
        <end position="341"/>
    </location>
</feature>
<dbReference type="AlphaFoldDB" id="A0A554SGT8"/>
<evidence type="ECO:0000256" key="6">
    <source>
        <dbReference type="SAM" id="MobiDB-lite"/>
    </source>
</evidence>
<dbReference type="SUPFAM" id="SSF52540">
    <property type="entry name" value="P-loop containing nucleoside triphosphate hydrolases"/>
    <property type="match status" value="1"/>
</dbReference>
<dbReference type="GO" id="GO:0005525">
    <property type="term" value="F:GTP binding"/>
    <property type="evidence" value="ECO:0007669"/>
    <property type="project" value="UniProtKB-KW"/>
</dbReference>
<name>A0A554SGT8_9ACTN</name>
<gene>
    <name evidence="8" type="primary">meaB</name>
    <name evidence="8" type="ORF">FNM00_03845</name>
</gene>
<dbReference type="InterPro" id="IPR027417">
    <property type="entry name" value="P-loop_NTPase"/>
</dbReference>
<comment type="similarity">
    <text evidence="1">Belongs to the SIMIBI class G3E GTPase family. ArgK/MeaB subfamily.</text>
</comment>
<sequence>MPPRHDVADLVSRARAGEARSVARLISLVEAESPALREVSAALAGHTGRAQVIGLTGAPGVGKSTTTSALVTAMRRQGRTVGVLAVDPSSPFTGGALLGDRIRMEEHATDRGVYVRSMASRGHLGGLSWAAPHAIRVLDAAGCDVVLVETVGVGQSEVEVAGLADTAVVLLAPGMGDGIQAAKAGILEIGDVFCVNKADRDGAATTRRELRTMLSMTQRTDDAWTPPIVLTVATTGEGVDDLVSALDEHHAHQQASGALERRRRARLRREVEQIALAEVSRRFELGRRDRLEELAEDVLAGRTDPFTAADELLAATPDGQGGTLGRAFTDRAADSGTTEPC</sequence>
<comment type="caution">
    <text evidence="8">The sequence shown here is derived from an EMBL/GenBank/DDBJ whole genome shotgun (WGS) entry which is preliminary data.</text>
</comment>
<dbReference type="OrthoDB" id="9778292at2"/>
<protein>
    <submittedName>
        <fullName evidence="8">Methylmalonyl Co-A mutase-associated GTPase MeaB</fullName>
    </submittedName>
</protein>
<keyword evidence="3" id="KW-0378">Hydrolase</keyword>
<proteinExistence type="inferred from homology"/>
<evidence type="ECO:0000313" key="8">
    <source>
        <dbReference type="EMBL" id="TSD65565.1"/>
    </source>
</evidence>
<evidence type="ECO:0000256" key="3">
    <source>
        <dbReference type="ARBA" id="ARBA00022801"/>
    </source>
</evidence>
<dbReference type="SMART" id="SM00382">
    <property type="entry name" value="AAA"/>
    <property type="match status" value="1"/>
</dbReference>
<evidence type="ECO:0000256" key="2">
    <source>
        <dbReference type="ARBA" id="ARBA00022741"/>
    </source>
</evidence>
<dbReference type="NCBIfam" id="TIGR00750">
    <property type="entry name" value="lao"/>
    <property type="match status" value="1"/>
</dbReference>
<keyword evidence="5" id="KW-0143">Chaperone</keyword>
<evidence type="ECO:0000256" key="1">
    <source>
        <dbReference type="ARBA" id="ARBA00009625"/>
    </source>
</evidence>
<dbReference type="Gene3D" id="3.40.50.300">
    <property type="entry name" value="P-loop containing nucleotide triphosphate hydrolases"/>
    <property type="match status" value="1"/>
</dbReference>
<feature type="domain" description="AAA+ ATPase" evidence="7">
    <location>
        <begin position="49"/>
        <end position="275"/>
    </location>
</feature>
<evidence type="ECO:0000256" key="5">
    <source>
        <dbReference type="ARBA" id="ARBA00023186"/>
    </source>
</evidence>
<evidence type="ECO:0000256" key="4">
    <source>
        <dbReference type="ARBA" id="ARBA00023134"/>
    </source>
</evidence>
<evidence type="ECO:0000313" key="9">
    <source>
        <dbReference type="Proteomes" id="UP000316988"/>
    </source>
</evidence>
<dbReference type="InterPro" id="IPR003593">
    <property type="entry name" value="AAA+_ATPase"/>
</dbReference>